<organism evidence="1 2">
    <name type="scientific">Vogesella amnigena</name>
    <dbReference type="NCBI Taxonomy" id="1507449"/>
    <lineage>
        <taxon>Bacteria</taxon>
        <taxon>Pseudomonadati</taxon>
        <taxon>Pseudomonadota</taxon>
        <taxon>Betaproteobacteria</taxon>
        <taxon>Neisseriales</taxon>
        <taxon>Chromobacteriaceae</taxon>
        <taxon>Vogesella</taxon>
    </lineage>
</organism>
<dbReference type="Proteomes" id="UP001595636">
    <property type="component" value="Unassembled WGS sequence"/>
</dbReference>
<name>A0ABV7TYG3_9NEIS</name>
<reference evidence="2" key="1">
    <citation type="journal article" date="2019" name="Int. J. Syst. Evol. Microbiol.">
        <title>The Global Catalogue of Microorganisms (GCM) 10K type strain sequencing project: providing services to taxonomists for standard genome sequencing and annotation.</title>
        <authorList>
            <consortium name="The Broad Institute Genomics Platform"/>
            <consortium name="The Broad Institute Genome Sequencing Center for Infectious Disease"/>
            <person name="Wu L."/>
            <person name="Ma J."/>
        </authorList>
    </citation>
    <scope>NUCLEOTIDE SEQUENCE [LARGE SCALE GENOMIC DNA]</scope>
    <source>
        <strain evidence="2">KCTC 42195</strain>
    </source>
</reference>
<dbReference type="RefSeq" id="WP_390281772.1">
    <property type="nucleotide sequence ID" value="NZ_JBHRYH010000046.1"/>
</dbReference>
<accession>A0ABV7TYG3</accession>
<keyword evidence="2" id="KW-1185">Reference proteome</keyword>
<sequence length="90" mass="10711">MSQHASIRAQQRGIPPLIDQWLDLYGHEEYDGRGGIVVYFDKRSRRAMERDMGREPLRKCEEWLDVYKVVESDKGKIITIGHRFKHINRK</sequence>
<comment type="caution">
    <text evidence="1">The sequence shown here is derived from an EMBL/GenBank/DDBJ whole genome shotgun (WGS) entry which is preliminary data.</text>
</comment>
<evidence type="ECO:0000313" key="1">
    <source>
        <dbReference type="EMBL" id="MFC3627776.1"/>
    </source>
</evidence>
<proteinExistence type="predicted"/>
<gene>
    <name evidence="1" type="ORF">ACFOKJ_16765</name>
</gene>
<evidence type="ECO:0000313" key="2">
    <source>
        <dbReference type="Proteomes" id="UP001595636"/>
    </source>
</evidence>
<protein>
    <submittedName>
        <fullName evidence="1">Uncharacterized protein</fullName>
    </submittedName>
</protein>
<dbReference type="EMBL" id="JBHRYH010000046">
    <property type="protein sequence ID" value="MFC3627776.1"/>
    <property type="molecule type" value="Genomic_DNA"/>
</dbReference>